<feature type="region of interest" description="Disordered" evidence="1">
    <location>
        <begin position="24"/>
        <end position="44"/>
    </location>
</feature>
<evidence type="ECO:0000313" key="2">
    <source>
        <dbReference type="EMBL" id="THV40684.1"/>
    </source>
</evidence>
<dbReference type="EMBL" id="STGY01000056">
    <property type="protein sequence ID" value="THV40684.1"/>
    <property type="molecule type" value="Genomic_DNA"/>
</dbReference>
<name>A0A4S8QIX4_9ACTN</name>
<dbReference type="Proteomes" id="UP000308760">
    <property type="component" value="Unassembled WGS sequence"/>
</dbReference>
<feature type="compositionally biased region" description="Basic and acidic residues" evidence="1">
    <location>
        <begin position="359"/>
        <end position="374"/>
    </location>
</feature>
<accession>A0A4S8QIX4</accession>
<dbReference type="Gene3D" id="1.10.287.1060">
    <property type="entry name" value="ESAT-6-like"/>
    <property type="match status" value="1"/>
</dbReference>
<protein>
    <recommendedName>
        <fullName evidence="4">WXG100 family type VII secretion target</fullName>
    </recommendedName>
</protein>
<feature type="region of interest" description="Disordered" evidence="1">
    <location>
        <begin position="351"/>
        <end position="374"/>
    </location>
</feature>
<dbReference type="OrthoDB" id="3593276at2"/>
<dbReference type="AlphaFoldDB" id="A0A4S8QIX4"/>
<organism evidence="2 3">
    <name type="scientific">Glycomyces buryatensis</name>
    <dbReference type="NCBI Taxonomy" id="2570927"/>
    <lineage>
        <taxon>Bacteria</taxon>
        <taxon>Bacillati</taxon>
        <taxon>Actinomycetota</taxon>
        <taxon>Actinomycetes</taxon>
        <taxon>Glycomycetales</taxon>
        <taxon>Glycomycetaceae</taxon>
        <taxon>Glycomyces</taxon>
    </lineage>
</organism>
<proteinExistence type="predicted"/>
<evidence type="ECO:0000313" key="3">
    <source>
        <dbReference type="Proteomes" id="UP000308760"/>
    </source>
</evidence>
<reference evidence="2 3" key="2">
    <citation type="submission" date="2019-05" db="EMBL/GenBank/DDBJ databases">
        <title>Glycomyces buryatensis sp. nov.</title>
        <authorList>
            <person name="Nikitina E."/>
        </authorList>
    </citation>
    <scope>NUCLEOTIDE SEQUENCE [LARGE SCALE GENOMIC DNA]</scope>
    <source>
        <strain evidence="2 3">18</strain>
    </source>
</reference>
<evidence type="ECO:0000256" key="1">
    <source>
        <dbReference type="SAM" id="MobiDB-lite"/>
    </source>
</evidence>
<evidence type="ECO:0008006" key="4">
    <source>
        <dbReference type="Google" id="ProtNLM"/>
    </source>
</evidence>
<feature type="compositionally biased region" description="Polar residues" evidence="1">
    <location>
        <begin position="30"/>
        <end position="39"/>
    </location>
</feature>
<gene>
    <name evidence="2" type="ORF">FAB82_14685</name>
</gene>
<reference evidence="3" key="1">
    <citation type="submission" date="2019-04" db="EMBL/GenBank/DDBJ databases">
        <title>Nocardioides xinjiangensis sp. nov.</title>
        <authorList>
            <person name="Liu S."/>
        </authorList>
    </citation>
    <scope>NUCLEOTIDE SEQUENCE [LARGE SCALE GENOMIC DNA]</scope>
    <source>
        <strain evidence="3">18</strain>
    </source>
</reference>
<keyword evidence="3" id="KW-1185">Reference proteome</keyword>
<dbReference type="InterPro" id="IPR036689">
    <property type="entry name" value="ESAT-6-like_sf"/>
</dbReference>
<dbReference type="SUPFAM" id="SSF140453">
    <property type="entry name" value="EsxAB dimer-like"/>
    <property type="match status" value="1"/>
</dbReference>
<sequence length="374" mass="39380">MDGPGTLEDLNSTGDQKNWFEQAAGRGSSWVKTSQNFDDASSPPEMTAATINGRLDLLTTIAMPGQALMSNGLGFLVSLALSPIIEILEWGVGDPEQMRATGQGWAQIADWLDGIAEQEGPRAEATADVWRGEDADAFREGMAEFPDGVTALASEIRGLQSTLNTIADLFDMFVEFAVTMITEFVIGLIVQWLAALAASWITGGASVAAAQAGTVTQTAVTGGRAANALRKLQGMLRSAFKMLEKCFQAIRKLTGKLMDRFKLLKAAGKVGGFVFPKSKLLLPGKGGSLATTARFAPDGAEALAARMSGMVLSGILGGKGTWGRAAFEAATNVGTGAAIEYASDKAYAEGEGALTGDNRSSEERQSDMDDGFKW</sequence>
<comment type="caution">
    <text evidence="2">The sequence shown here is derived from an EMBL/GenBank/DDBJ whole genome shotgun (WGS) entry which is preliminary data.</text>
</comment>